<evidence type="ECO:0000313" key="2">
    <source>
        <dbReference type="EMBL" id="NNU44582.1"/>
    </source>
</evidence>
<feature type="compositionally biased region" description="Basic and acidic residues" evidence="1">
    <location>
        <begin position="55"/>
        <end position="64"/>
    </location>
</feature>
<proteinExistence type="predicted"/>
<feature type="region of interest" description="Disordered" evidence="1">
    <location>
        <begin position="1"/>
        <end position="102"/>
    </location>
</feature>
<dbReference type="RefSeq" id="WP_171561500.1">
    <property type="nucleotide sequence ID" value="NZ_JABFCS010000001.1"/>
</dbReference>
<sequence>MSKRMQEERHDEAPRPSEGNTITAQGDKQLPKARTPNERDESADSQAGANPQARRLGEMAHDDVMEGQQDTSKAQEMDATYHRVQQASEPAPVEKANSRQRR</sequence>
<gene>
    <name evidence="2" type="ORF">HK415_17585</name>
</gene>
<evidence type="ECO:0000256" key="1">
    <source>
        <dbReference type="SAM" id="MobiDB-lite"/>
    </source>
</evidence>
<dbReference type="Proteomes" id="UP000552954">
    <property type="component" value="Unassembled WGS sequence"/>
</dbReference>
<reference evidence="2 3" key="1">
    <citation type="submission" date="2020-05" db="EMBL/GenBank/DDBJ databases">
        <authorList>
            <person name="Khan S.A."/>
            <person name="Jeon C.O."/>
            <person name="Chun B.H."/>
        </authorList>
    </citation>
    <scope>NUCLEOTIDE SEQUENCE [LARGE SCALE GENOMIC DNA]</scope>
    <source>
        <strain evidence="2 3">B156</strain>
    </source>
</reference>
<reference evidence="2 3" key="2">
    <citation type="submission" date="2020-06" db="EMBL/GenBank/DDBJ databases">
        <title>Ramlibacter rhizophilus sp. nov., isolated from rhizosphere soil of national flower Mugunghwa from South Korea.</title>
        <authorList>
            <person name="Zheng-Fei Y."/>
            <person name="Huan T."/>
        </authorList>
    </citation>
    <scope>NUCLEOTIDE SEQUENCE [LARGE SCALE GENOMIC DNA]</scope>
    <source>
        <strain evidence="2 3">B156</strain>
    </source>
</reference>
<comment type="caution">
    <text evidence="2">The sequence shown here is derived from an EMBL/GenBank/DDBJ whole genome shotgun (WGS) entry which is preliminary data.</text>
</comment>
<accession>A0A849K897</accession>
<feature type="compositionally biased region" description="Basic and acidic residues" evidence="1">
    <location>
        <begin position="1"/>
        <end position="15"/>
    </location>
</feature>
<name>A0A849K897_9BURK</name>
<keyword evidence="3" id="KW-1185">Reference proteome</keyword>
<dbReference type="EMBL" id="JABFCS010000001">
    <property type="protein sequence ID" value="NNU44582.1"/>
    <property type="molecule type" value="Genomic_DNA"/>
</dbReference>
<evidence type="ECO:0000313" key="3">
    <source>
        <dbReference type="Proteomes" id="UP000552954"/>
    </source>
</evidence>
<dbReference type="AlphaFoldDB" id="A0A849K897"/>
<protein>
    <submittedName>
        <fullName evidence="2">Uncharacterized protein</fullName>
    </submittedName>
</protein>
<organism evidence="2 3">
    <name type="scientific">Ramlibacter montanisoli</name>
    <dbReference type="NCBI Taxonomy" id="2732512"/>
    <lineage>
        <taxon>Bacteria</taxon>
        <taxon>Pseudomonadati</taxon>
        <taxon>Pseudomonadota</taxon>
        <taxon>Betaproteobacteria</taxon>
        <taxon>Burkholderiales</taxon>
        <taxon>Comamonadaceae</taxon>
        <taxon>Ramlibacter</taxon>
    </lineage>
</organism>